<accession>A0A814UQ62</accession>
<dbReference type="OrthoDB" id="10077815at2759"/>
<comment type="caution">
    <text evidence="1">The sequence shown here is derived from an EMBL/GenBank/DDBJ whole genome shotgun (WGS) entry which is preliminary data.</text>
</comment>
<organism evidence="1 4">
    <name type="scientific">Adineta steineri</name>
    <dbReference type="NCBI Taxonomy" id="433720"/>
    <lineage>
        <taxon>Eukaryota</taxon>
        <taxon>Metazoa</taxon>
        <taxon>Spiralia</taxon>
        <taxon>Gnathifera</taxon>
        <taxon>Rotifera</taxon>
        <taxon>Eurotatoria</taxon>
        <taxon>Bdelloidea</taxon>
        <taxon>Adinetida</taxon>
        <taxon>Adinetidae</taxon>
        <taxon>Adineta</taxon>
    </lineage>
</organism>
<evidence type="ECO:0000313" key="2">
    <source>
        <dbReference type="EMBL" id="CAF1467138.1"/>
    </source>
</evidence>
<keyword evidence="3" id="KW-1185">Reference proteome</keyword>
<dbReference type="Proteomes" id="UP000663832">
    <property type="component" value="Unassembled WGS sequence"/>
</dbReference>
<gene>
    <name evidence="1" type="ORF">BJG266_LOCUS25640</name>
    <name evidence="2" type="ORF">QVE165_LOCUS41326</name>
</gene>
<dbReference type="EMBL" id="CAJNOM010000491">
    <property type="protein sequence ID" value="CAF1467138.1"/>
    <property type="molecule type" value="Genomic_DNA"/>
</dbReference>
<dbReference type="AlphaFoldDB" id="A0A814UQ62"/>
<dbReference type="Proteomes" id="UP000663877">
    <property type="component" value="Unassembled WGS sequence"/>
</dbReference>
<proteinExistence type="predicted"/>
<evidence type="ECO:0000313" key="1">
    <source>
        <dbReference type="EMBL" id="CAF1178826.1"/>
    </source>
</evidence>
<sequence length="89" mass="10554">MNSYYPFNSYNSYGGYMPFHNPYMYPSYFKAPRGTMRGRYFDPDEIRTQSAEYEVFEEEKYVGAKKVIDKILSTVLELMFIEIPNTAPF</sequence>
<evidence type="ECO:0000313" key="3">
    <source>
        <dbReference type="Proteomes" id="UP000663832"/>
    </source>
</evidence>
<reference evidence="1" key="1">
    <citation type="submission" date="2021-02" db="EMBL/GenBank/DDBJ databases">
        <authorList>
            <person name="Nowell W R."/>
        </authorList>
    </citation>
    <scope>NUCLEOTIDE SEQUENCE</scope>
</reference>
<dbReference type="EMBL" id="CAJNOI010000201">
    <property type="protein sequence ID" value="CAF1178826.1"/>
    <property type="molecule type" value="Genomic_DNA"/>
</dbReference>
<name>A0A814UQ62_9BILA</name>
<evidence type="ECO:0000313" key="4">
    <source>
        <dbReference type="Proteomes" id="UP000663877"/>
    </source>
</evidence>
<protein>
    <submittedName>
        <fullName evidence="1">Uncharacterized protein</fullName>
    </submittedName>
</protein>